<gene>
    <name evidence="7" type="ORF">L3X38_030625</name>
</gene>
<dbReference type="Gene3D" id="2.170.150.80">
    <property type="entry name" value="NAC domain"/>
    <property type="match status" value="1"/>
</dbReference>
<dbReference type="PROSITE" id="PS51005">
    <property type="entry name" value="NAC"/>
    <property type="match status" value="1"/>
</dbReference>
<name>A0AAD4VAJ4_PRUDU</name>
<evidence type="ECO:0000313" key="7">
    <source>
        <dbReference type="EMBL" id="KAI5321554.1"/>
    </source>
</evidence>
<accession>A0AAD4VAJ4</accession>
<keyword evidence="8" id="KW-1185">Reference proteome</keyword>
<evidence type="ECO:0000256" key="5">
    <source>
        <dbReference type="ARBA" id="ARBA00023242"/>
    </source>
</evidence>
<comment type="caution">
    <text evidence="7">The sequence shown here is derived from an EMBL/GenBank/DDBJ whole genome shotgun (WGS) entry which is preliminary data.</text>
</comment>
<dbReference type="InterPro" id="IPR003441">
    <property type="entry name" value="NAC-dom"/>
</dbReference>
<protein>
    <recommendedName>
        <fullName evidence="6">NAC domain-containing protein</fullName>
    </recommendedName>
</protein>
<dbReference type="InterPro" id="IPR036093">
    <property type="entry name" value="NAC_dom_sf"/>
</dbReference>
<dbReference type="GO" id="GO:0005634">
    <property type="term" value="C:nucleus"/>
    <property type="evidence" value="ECO:0007669"/>
    <property type="project" value="UniProtKB-SubCell"/>
</dbReference>
<reference evidence="7 8" key="1">
    <citation type="journal article" date="2022" name="G3 (Bethesda)">
        <title>Whole-genome sequence and methylome profiling of the almond [Prunus dulcis (Mill.) D.A. Webb] cultivar 'Nonpareil'.</title>
        <authorList>
            <person name="D'Amico-Willman K.M."/>
            <person name="Ouma W.Z."/>
            <person name="Meulia T."/>
            <person name="Sideli G.M."/>
            <person name="Gradziel T.M."/>
            <person name="Fresnedo-Ramirez J."/>
        </authorList>
    </citation>
    <scope>NUCLEOTIDE SEQUENCE [LARGE SCALE GENOMIC DNA]</scope>
    <source>
        <strain evidence="7">Clone GOH B32 T37-40</strain>
    </source>
</reference>
<dbReference type="PANTHER" id="PTHR31989">
    <property type="entry name" value="NAC DOMAIN-CONTAINING PROTEIN 82-RELATED"/>
    <property type="match status" value="1"/>
</dbReference>
<dbReference type="AlphaFoldDB" id="A0AAD4VAJ4"/>
<comment type="subcellular location">
    <subcellularLocation>
        <location evidence="1">Nucleus</location>
    </subcellularLocation>
</comment>
<keyword evidence="4" id="KW-0804">Transcription</keyword>
<proteinExistence type="predicted"/>
<keyword evidence="3" id="KW-0238">DNA-binding</keyword>
<evidence type="ECO:0000313" key="8">
    <source>
        <dbReference type="Proteomes" id="UP001054821"/>
    </source>
</evidence>
<keyword evidence="5" id="KW-0539">Nucleus</keyword>
<dbReference type="SUPFAM" id="SSF101941">
    <property type="entry name" value="NAC domain"/>
    <property type="match status" value="1"/>
</dbReference>
<feature type="domain" description="NAC" evidence="6">
    <location>
        <begin position="1"/>
        <end position="127"/>
    </location>
</feature>
<dbReference type="EMBL" id="JAJFAZ020000006">
    <property type="protein sequence ID" value="KAI5321554.1"/>
    <property type="molecule type" value="Genomic_DNA"/>
</dbReference>
<keyword evidence="2" id="KW-0805">Transcription regulation</keyword>
<evidence type="ECO:0000256" key="4">
    <source>
        <dbReference type="ARBA" id="ARBA00023163"/>
    </source>
</evidence>
<organism evidence="7 8">
    <name type="scientific">Prunus dulcis</name>
    <name type="common">Almond</name>
    <name type="synonym">Amygdalus dulcis</name>
    <dbReference type="NCBI Taxonomy" id="3755"/>
    <lineage>
        <taxon>Eukaryota</taxon>
        <taxon>Viridiplantae</taxon>
        <taxon>Streptophyta</taxon>
        <taxon>Embryophyta</taxon>
        <taxon>Tracheophyta</taxon>
        <taxon>Spermatophyta</taxon>
        <taxon>Magnoliopsida</taxon>
        <taxon>eudicotyledons</taxon>
        <taxon>Gunneridae</taxon>
        <taxon>Pentapetalae</taxon>
        <taxon>rosids</taxon>
        <taxon>fabids</taxon>
        <taxon>Rosales</taxon>
        <taxon>Rosaceae</taxon>
        <taxon>Amygdaloideae</taxon>
        <taxon>Amygdaleae</taxon>
        <taxon>Prunus</taxon>
    </lineage>
</organism>
<evidence type="ECO:0000259" key="6">
    <source>
        <dbReference type="PROSITE" id="PS51005"/>
    </source>
</evidence>
<sequence length="136" mass="15569">MSHENVPLGFRFHPTDQELVGFFLSPEVVARETTVNVVITQPVNPEAHGLHIGHGGTWSETESSKQVEANGNSNAIGRKQKFRYENQGSEEHTTWLLDEYSLFVGPKNNYTDRSYDFNFVICRMRKNDRSGLRKQI</sequence>
<evidence type="ECO:0000256" key="2">
    <source>
        <dbReference type="ARBA" id="ARBA00023015"/>
    </source>
</evidence>
<evidence type="ECO:0000256" key="3">
    <source>
        <dbReference type="ARBA" id="ARBA00023125"/>
    </source>
</evidence>
<dbReference type="Proteomes" id="UP001054821">
    <property type="component" value="Chromosome 6"/>
</dbReference>
<dbReference type="Pfam" id="PF02365">
    <property type="entry name" value="NAM"/>
    <property type="match status" value="1"/>
</dbReference>
<dbReference type="GO" id="GO:0006355">
    <property type="term" value="P:regulation of DNA-templated transcription"/>
    <property type="evidence" value="ECO:0007669"/>
    <property type="project" value="InterPro"/>
</dbReference>
<evidence type="ECO:0000256" key="1">
    <source>
        <dbReference type="ARBA" id="ARBA00004123"/>
    </source>
</evidence>
<dbReference type="GO" id="GO:0003677">
    <property type="term" value="F:DNA binding"/>
    <property type="evidence" value="ECO:0007669"/>
    <property type="project" value="UniProtKB-KW"/>
</dbReference>